<dbReference type="CTD" id="51373"/>
<evidence type="ECO:0000313" key="2">
    <source>
        <dbReference type="Proteomes" id="UP000694925"/>
    </source>
</evidence>
<dbReference type="GeneID" id="108626921"/>
<dbReference type="InterPro" id="IPR039193">
    <property type="entry name" value="Ribosomal_uS17m_metazoa"/>
</dbReference>
<dbReference type="Gene3D" id="2.40.50.140">
    <property type="entry name" value="Nucleic acid-binding proteins"/>
    <property type="match status" value="1"/>
</dbReference>
<dbReference type="KEGG" id="ccal:108626921"/>
<dbReference type="RefSeq" id="XP_017883354.1">
    <property type="nucleotide sequence ID" value="XM_018027865.2"/>
</dbReference>
<evidence type="ECO:0000313" key="3">
    <source>
        <dbReference type="RefSeq" id="XP_017883354.1"/>
    </source>
</evidence>
<dbReference type="SUPFAM" id="SSF50249">
    <property type="entry name" value="Nucleic acid-binding proteins"/>
    <property type="match status" value="1"/>
</dbReference>
<feature type="region of interest" description="Disordered" evidence="1">
    <location>
        <begin position="126"/>
        <end position="166"/>
    </location>
</feature>
<dbReference type="GO" id="GO:0005763">
    <property type="term" value="C:mitochondrial small ribosomal subunit"/>
    <property type="evidence" value="ECO:0007669"/>
    <property type="project" value="InterPro"/>
</dbReference>
<keyword evidence="3" id="KW-0687">Ribonucleoprotein</keyword>
<gene>
    <name evidence="3" type="primary">LOC108626921</name>
</gene>
<dbReference type="PANTHER" id="PTHR24088:SF0">
    <property type="entry name" value="SMALL RIBOSOMAL SUBUNIT PROTEIN US17M"/>
    <property type="match status" value="1"/>
</dbReference>
<accession>A0AAJ7J2N2</accession>
<keyword evidence="3" id="KW-0689">Ribosomal protein</keyword>
<organism evidence="2 3">
    <name type="scientific">Ceratina calcarata</name>
    <dbReference type="NCBI Taxonomy" id="156304"/>
    <lineage>
        <taxon>Eukaryota</taxon>
        <taxon>Metazoa</taxon>
        <taxon>Ecdysozoa</taxon>
        <taxon>Arthropoda</taxon>
        <taxon>Hexapoda</taxon>
        <taxon>Insecta</taxon>
        <taxon>Pterygota</taxon>
        <taxon>Neoptera</taxon>
        <taxon>Endopterygota</taxon>
        <taxon>Hymenoptera</taxon>
        <taxon>Apocrita</taxon>
        <taxon>Aculeata</taxon>
        <taxon>Apoidea</taxon>
        <taxon>Anthophila</taxon>
        <taxon>Apidae</taxon>
        <taxon>Ceratina</taxon>
        <taxon>Zadontomerus</taxon>
    </lineage>
</organism>
<name>A0AAJ7J2N2_9HYME</name>
<dbReference type="AlphaFoldDB" id="A0AAJ7J2N2"/>
<evidence type="ECO:0000256" key="1">
    <source>
        <dbReference type="SAM" id="MobiDB-lite"/>
    </source>
</evidence>
<dbReference type="GO" id="GO:0003735">
    <property type="term" value="F:structural constituent of ribosome"/>
    <property type="evidence" value="ECO:0007669"/>
    <property type="project" value="InterPro"/>
</dbReference>
<sequence length="166" mass="19174">MATGNVTKKAFTYLLGVCVPSPKQNAAKIRIRSLELDEHISMYFRKYDFVFAADPEKLCKTGDTVLIKTLPEKLTRHITHKIVEVIYPLGDMTDPVTGKKIVAGRYRDHIREDAMRFGELESMYKYEEAPPRGKTENKRDFTSKETYVKYQEGPDDPKDPYCINPY</sequence>
<protein>
    <submittedName>
        <fullName evidence="3">28S ribosomal protein S17, mitochondrial</fullName>
    </submittedName>
</protein>
<dbReference type="Proteomes" id="UP000694925">
    <property type="component" value="Unplaced"/>
</dbReference>
<proteinExistence type="predicted"/>
<keyword evidence="2" id="KW-1185">Reference proteome</keyword>
<dbReference type="PANTHER" id="PTHR24088">
    <property type="entry name" value="28S RIBOSOMAL PROTEIN S17, MITOCHONDRIAL"/>
    <property type="match status" value="1"/>
</dbReference>
<reference evidence="3" key="1">
    <citation type="submission" date="2025-08" db="UniProtKB">
        <authorList>
            <consortium name="RefSeq"/>
        </authorList>
    </citation>
    <scope>IDENTIFICATION</scope>
    <source>
        <tissue evidence="3">Whole body</tissue>
    </source>
</reference>
<dbReference type="InterPro" id="IPR012340">
    <property type="entry name" value="NA-bd_OB-fold"/>
</dbReference>
<feature type="compositionally biased region" description="Basic and acidic residues" evidence="1">
    <location>
        <begin position="126"/>
        <end position="147"/>
    </location>
</feature>
<dbReference type="GO" id="GO:0032543">
    <property type="term" value="P:mitochondrial translation"/>
    <property type="evidence" value="ECO:0007669"/>
    <property type="project" value="TreeGrafter"/>
</dbReference>